<organism evidence="1 2">
    <name type="scientific">Panagrolaimus sp. JU765</name>
    <dbReference type="NCBI Taxonomy" id="591449"/>
    <lineage>
        <taxon>Eukaryota</taxon>
        <taxon>Metazoa</taxon>
        <taxon>Ecdysozoa</taxon>
        <taxon>Nematoda</taxon>
        <taxon>Chromadorea</taxon>
        <taxon>Rhabditida</taxon>
        <taxon>Tylenchina</taxon>
        <taxon>Panagrolaimomorpha</taxon>
        <taxon>Panagrolaimoidea</taxon>
        <taxon>Panagrolaimidae</taxon>
        <taxon>Panagrolaimus</taxon>
    </lineage>
</organism>
<dbReference type="WBParaSite" id="JU765_v2.g14153.t1">
    <property type="protein sequence ID" value="JU765_v2.g14153.t1"/>
    <property type="gene ID" value="JU765_v2.g14153"/>
</dbReference>
<name>A0AC34Q9H4_9BILA</name>
<proteinExistence type="predicted"/>
<evidence type="ECO:0000313" key="1">
    <source>
        <dbReference type="Proteomes" id="UP000887576"/>
    </source>
</evidence>
<accession>A0AC34Q9H4</accession>
<evidence type="ECO:0000313" key="2">
    <source>
        <dbReference type="WBParaSite" id="JU765_v2.g14153.t1"/>
    </source>
</evidence>
<dbReference type="Proteomes" id="UP000887576">
    <property type="component" value="Unplaced"/>
</dbReference>
<reference evidence="2" key="1">
    <citation type="submission" date="2022-11" db="UniProtKB">
        <authorList>
            <consortium name="WormBaseParasite"/>
        </authorList>
    </citation>
    <scope>IDENTIFICATION</scope>
</reference>
<protein>
    <submittedName>
        <fullName evidence="2">NADH dehydrogenase subunit 2</fullName>
    </submittedName>
</protein>
<sequence>MSSHEKDEKNGGEVEPFLERQTTPQFIPDTEPPKDNGRIVWLVMFLHGIGVLIAWNVFITVAPMYYTDFKLKPAEGEQPPKYVSSFMNNVCICSQLPNLIINLIGMFASGGNLMIRIVICLVIVAASCLFTIAFIYVDVSNWQFGFFIVTMVTVVIMNTANGLYQNSIYGLVGSFPFEYINAVVLGNNICGLAVTVLLLITTTFIKDTQLNVTVFFSIAFLLLVICIISFIRLRKNPYFTYQMALARRASENHGKITMSDYFETFKGHWLPLIDVALVFFVTLMLFPSILLGVKLYPLGRPYDLPIPGHLYPIIVIFLNFNLFTVIGSKCADYFRWPSPKYAWIPVFARLIFLPLFFACNYAPQNTRSWPVYIPNEYAFFILISLMSITHGYYSSITIMYAPHGAEPMKARILGKMSAFFLVLGIAIGIGCSFLAIHLA</sequence>